<comment type="caution">
    <text evidence="9">The sequence shown here is derived from an EMBL/GenBank/DDBJ whole genome shotgun (WGS) entry which is preliminary data.</text>
</comment>
<dbReference type="EMBL" id="JAGZSV010000161">
    <property type="protein sequence ID" value="MBS6941326.1"/>
    <property type="molecule type" value="Genomic_DNA"/>
</dbReference>
<dbReference type="SMART" id="SM00014">
    <property type="entry name" value="acidPPc"/>
    <property type="match status" value="1"/>
</dbReference>
<evidence type="ECO:0000256" key="7">
    <source>
        <dbReference type="SAM" id="Phobius"/>
    </source>
</evidence>
<gene>
    <name evidence="9" type="ORF">KH142_07625</name>
</gene>
<dbReference type="GO" id="GO:0016787">
    <property type="term" value="F:hydrolase activity"/>
    <property type="evidence" value="ECO:0007669"/>
    <property type="project" value="UniProtKB-KW"/>
</dbReference>
<dbReference type="Proteomes" id="UP000727506">
    <property type="component" value="Unassembled WGS sequence"/>
</dbReference>
<evidence type="ECO:0000256" key="4">
    <source>
        <dbReference type="ARBA" id="ARBA00022801"/>
    </source>
</evidence>
<dbReference type="GO" id="GO:0005886">
    <property type="term" value="C:plasma membrane"/>
    <property type="evidence" value="ECO:0007669"/>
    <property type="project" value="UniProtKB-SubCell"/>
</dbReference>
<keyword evidence="3 7" id="KW-0812">Transmembrane</keyword>
<dbReference type="SUPFAM" id="SSF48317">
    <property type="entry name" value="Acid phosphatase/Vanadium-dependent haloperoxidase"/>
    <property type="match status" value="1"/>
</dbReference>
<dbReference type="Pfam" id="PF01569">
    <property type="entry name" value="PAP2"/>
    <property type="match status" value="1"/>
</dbReference>
<evidence type="ECO:0000256" key="5">
    <source>
        <dbReference type="ARBA" id="ARBA00022989"/>
    </source>
</evidence>
<evidence type="ECO:0000256" key="1">
    <source>
        <dbReference type="ARBA" id="ARBA00004651"/>
    </source>
</evidence>
<feature type="non-terminal residue" evidence="9">
    <location>
        <position position="177"/>
    </location>
</feature>
<keyword evidence="2" id="KW-1003">Cell membrane</keyword>
<keyword evidence="4" id="KW-0378">Hydrolase</keyword>
<evidence type="ECO:0000256" key="3">
    <source>
        <dbReference type="ARBA" id="ARBA00022692"/>
    </source>
</evidence>
<evidence type="ECO:0000256" key="6">
    <source>
        <dbReference type="ARBA" id="ARBA00023136"/>
    </source>
</evidence>
<protein>
    <submittedName>
        <fullName evidence="9">Phosphatase PAP2 family protein</fullName>
    </submittedName>
</protein>
<dbReference type="Gene3D" id="1.20.144.10">
    <property type="entry name" value="Phosphatidic acid phosphatase type 2/haloperoxidase"/>
    <property type="match status" value="2"/>
</dbReference>
<keyword evidence="6 7" id="KW-0472">Membrane</keyword>
<feature type="domain" description="Phosphatidic acid phosphatase type 2/haloperoxidase" evidence="8">
    <location>
        <begin position="61"/>
        <end position="175"/>
    </location>
</feature>
<feature type="transmembrane region" description="Helical" evidence="7">
    <location>
        <begin position="30"/>
        <end position="54"/>
    </location>
</feature>
<organism evidence="9 10">
    <name type="scientific">Slackia piriformis</name>
    <dbReference type="NCBI Taxonomy" id="626934"/>
    <lineage>
        <taxon>Bacteria</taxon>
        <taxon>Bacillati</taxon>
        <taxon>Actinomycetota</taxon>
        <taxon>Coriobacteriia</taxon>
        <taxon>Eggerthellales</taxon>
        <taxon>Eggerthellaceae</taxon>
        <taxon>Slackia</taxon>
    </lineage>
</organism>
<evidence type="ECO:0000313" key="10">
    <source>
        <dbReference type="Proteomes" id="UP000727506"/>
    </source>
</evidence>
<comment type="subcellular location">
    <subcellularLocation>
        <location evidence="1">Cell membrane</location>
        <topology evidence="1">Multi-pass membrane protein</topology>
    </subcellularLocation>
</comment>
<evidence type="ECO:0000313" key="9">
    <source>
        <dbReference type="EMBL" id="MBS6941326.1"/>
    </source>
</evidence>
<proteinExistence type="predicted"/>
<feature type="transmembrane region" description="Helical" evidence="7">
    <location>
        <begin position="61"/>
        <end position="80"/>
    </location>
</feature>
<dbReference type="PANTHER" id="PTHR14969">
    <property type="entry name" value="SPHINGOSINE-1-PHOSPHATE PHOSPHOHYDROLASE"/>
    <property type="match status" value="1"/>
</dbReference>
<accession>A0A943YYI1</accession>
<dbReference type="PANTHER" id="PTHR14969:SF62">
    <property type="entry name" value="DECAPRENYLPHOSPHORYL-5-PHOSPHORIBOSE PHOSPHATASE RV3807C-RELATED"/>
    <property type="match status" value="1"/>
</dbReference>
<dbReference type="InterPro" id="IPR036938">
    <property type="entry name" value="PAP2/HPO_sf"/>
</dbReference>
<dbReference type="AlphaFoldDB" id="A0A943YYI1"/>
<evidence type="ECO:0000256" key="2">
    <source>
        <dbReference type="ARBA" id="ARBA00022475"/>
    </source>
</evidence>
<name>A0A943YYI1_9ACTN</name>
<dbReference type="InterPro" id="IPR000326">
    <property type="entry name" value="PAP2/HPO"/>
</dbReference>
<keyword evidence="5 7" id="KW-1133">Transmembrane helix</keyword>
<evidence type="ECO:0000259" key="8">
    <source>
        <dbReference type="SMART" id="SM00014"/>
    </source>
</evidence>
<reference evidence="9" key="1">
    <citation type="submission" date="2021-02" db="EMBL/GenBank/DDBJ databases">
        <title>Infant gut strain persistence is associated with maternal origin, phylogeny, and functional potential including surface adhesion and iron acquisition.</title>
        <authorList>
            <person name="Lou Y.C."/>
        </authorList>
    </citation>
    <scope>NUCLEOTIDE SEQUENCE</scope>
    <source>
        <strain evidence="9">L2_039_000G1_dasL2_039_000G1_concoct_11</strain>
    </source>
</reference>
<sequence length="177" mass="18570">MPVMLEAITNIDLSILHAIRESVATPALDALMPTVTSFGNMAFVWLVAAVALACTKRYRPYGIAIVVAVCFTALIGEAFVKNIVERARPFLIDPSLSLGLIAPPPSFSFPSGHTASSFAAATVLCLAPLRPAWLKAVPLLGAALIAFSRLYLCVHFPSDICGGIVLGTACGIAAVFL</sequence>